<evidence type="ECO:0000313" key="3">
    <source>
        <dbReference type="Proteomes" id="UP001629156"/>
    </source>
</evidence>
<dbReference type="EMBL" id="JBELPZ010000010">
    <property type="protein sequence ID" value="MFL9844947.1"/>
    <property type="molecule type" value="Genomic_DNA"/>
</dbReference>
<feature type="transmembrane region" description="Helical" evidence="1">
    <location>
        <begin position="12"/>
        <end position="31"/>
    </location>
</feature>
<evidence type="ECO:0000313" key="2">
    <source>
        <dbReference type="EMBL" id="MFL9844947.1"/>
    </source>
</evidence>
<keyword evidence="1" id="KW-1133">Transmembrane helix</keyword>
<feature type="transmembrane region" description="Helical" evidence="1">
    <location>
        <begin position="207"/>
        <end position="238"/>
    </location>
</feature>
<feature type="transmembrane region" description="Helical" evidence="1">
    <location>
        <begin position="37"/>
        <end position="57"/>
    </location>
</feature>
<dbReference type="RefSeq" id="WP_408085207.1">
    <property type="nucleotide sequence ID" value="NZ_JBELPZ010000010.1"/>
</dbReference>
<keyword evidence="1" id="KW-0812">Transmembrane</keyword>
<sequence length="426" mass="47874">MLRELEYNKYIKPLKTAIWIYFYLLIFEGALRKWVLPGLSAPLLIVRDPIAIFLIYMSLKKHIWKPNNYVIIMWMITTLSFIMALLAGHGNIVVAIYGLRITFFHFPIIFIIGEIFEKNDIIKMGKVLLWINIGMTLLVGVQFFSPQSAWVNRGLGGDVEGSGFQGTGEYFRVPGTFSFTVGLSLFYGLVAAFILYFWSNLKIVSKYLLIASTIALIFAIPLSISRSVLFMVILSLFFYSIAYVRNIGKFVRGIFIVIICVILLEPLLEKSDIFQTATSAFSQRFTSASKFEGGLEGTFWDRFLGGMFRAITNPNFSIWGSGIGIGSNVAAALGVVRTRIEGEWGRLVEEMGILGFFTILLRFSLVISMLKVSVTNIKYKNILPWMIMSFAFVNILQGQWAQPTSLGFAILSGGLVIAAFNNKKSI</sequence>
<feature type="transmembrane region" description="Helical" evidence="1">
    <location>
        <begin position="406"/>
        <end position="422"/>
    </location>
</feature>
<feature type="transmembrane region" description="Helical" evidence="1">
    <location>
        <begin position="316"/>
        <end position="336"/>
    </location>
</feature>
<name>A0ABW8YYD3_9FLAO</name>
<keyword evidence="3" id="KW-1185">Reference proteome</keyword>
<protein>
    <recommendedName>
        <fullName evidence="4">O-antigen ligase like membrane protein</fullName>
    </recommendedName>
</protein>
<feature type="transmembrane region" description="Helical" evidence="1">
    <location>
        <begin position="250"/>
        <end position="268"/>
    </location>
</feature>
<evidence type="ECO:0000256" key="1">
    <source>
        <dbReference type="SAM" id="Phobius"/>
    </source>
</evidence>
<dbReference type="Proteomes" id="UP001629156">
    <property type="component" value="Unassembled WGS sequence"/>
</dbReference>
<proteinExistence type="predicted"/>
<feature type="transmembrane region" description="Helical" evidence="1">
    <location>
        <begin position="94"/>
        <end position="115"/>
    </location>
</feature>
<accession>A0ABW8YYD3</accession>
<feature type="transmembrane region" description="Helical" evidence="1">
    <location>
        <begin position="382"/>
        <end position="400"/>
    </location>
</feature>
<organism evidence="2 3">
    <name type="scientific">Flavobacterium rhizosphaerae</name>
    <dbReference type="NCBI Taxonomy" id="3163298"/>
    <lineage>
        <taxon>Bacteria</taxon>
        <taxon>Pseudomonadati</taxon>
        <taxon>Bacteroidota</taxon>
        <taxon>Flavobacteriia</taxon>
        <taxon>Flavobacteriales</taxon>
        <taxon>Flavobacteriaceae</taxon>
        <taxon>Flavobacterium</taxon>
    </lineage>
</organism>
<gene>
    <name evidence="2" type="ORF">ABS766_11010</name>
</gene>
<comment type="caution">
    <text evidence="2">The sequence shown here is derived from an EMBL/GenBank/DDBJ whole genome shotgun (WGS) entry which is preliminary data.</text>
</comment>
<feature type="transmembrane region" description="Helical" evidence="1">
    <location>
        <begin position="177"/>
        <end position="198"/>
    </location>
</feature>
<feature type="transmembrane region" description="Helical" evidence="1">
    <location>
        <begin position="127"/>
        <end position="145"/>
    </location>
</feature>
<evidence type="ECO:0008006" key="4">
    <source>
        <dbReference type="Google" id="ProtNLM"/>
    </source>
</evidence>
<keyword evidence="1" id="KW-0472">Membrane</keyword>
<feature type="transmembrane region" description="Helical" evidence="1">
    <location>
        <begin position="69"/>
        <end position="88"/>
    </location>
</feature>
<reference evidence="2 3" key="1">
    <citation type="submission" date="2024-06" db="EMBL/GenBank/DDBJ databases">
        <authorList>
            <person name="Kaempfer P."/>
            <person name="Viver T."/>
        </authorList>
    </citation>
    <scope>NUCLEOTIDE SEQUENCE [LARGE SCALE GENOMIC DNA]</scope>
    <source>
        <strain evidence="2 3">ST-119</strain>
    </source>
</reference>
<feature type="transmembrane region" description="Helical" evidence="1">
    <location>
        <begin position="351"/>
        <end position="370"/>
    </location>
</feature>